<protein>
    <submittedName>
        <fullName evidence="1">Uncharacterized protein</fullName>
    </submittedName>
</protein>
<gene>
    <name evidence="1" type="ORF">BACERE00185_01809</name>
</gene>
<accession>A0A1Y5ZFZ7</accession>
<evidence type="ECO:0000313" key="2">
    <source>
        <dbReference type="Proteomes" id="UP000194439"/>
    </source>
</evidence>
<dbReference type="AlphaFoldDB" id="A0A1Y5ZFZ7"/>
<name>A0A1Y5ZFZ7_9BACI</name>
<dbReference type="SUPFAM" id="SSF52980">
    <property type="entry name" value="Restriction endonuclease-like"/>
    <property type="match status" value="1"/>
</dbReference>
<reference evidence="2" key="1">
    <citation type="submission" date="2017-04" db="EMBL/GenBank/DDBJ databases">
        <authorList>
            <person name="Criscuolo A."/>
        </authorList>
    </citation>
    <scope>NUCLEOTIDE SEQUENCE [LARGE SCALE GENOMIC DNA]</scope>
</reference>
<evidence type="ECO:0000313" key="1">
    <source>
        <dbReference type="EMBL" id="SMD93285.1"/>
    </source>
</evidence>
<dbReference type="Proteomes" id="UP000194439">
    <property type="component" value="Unassembled WGS sequence"/>
</dbReference>
<organism evidence="1 2">
    <name type="scientific">Bacillus mobilis</name>
    <dbReference type="NCBI Taxonomy" id="2026190"/>
    <lineage>
        <taxon>Bacteria</taxon>
        <taxon>Bacillati</taxon>
        <taxon>Bacillota</taxon>
        <taxon>Bacilli</taxon>
        <taxon>Bacillales</taxon>
        <taxon>Bacillaceae</taxon>
        <taxon>Bacillus</taxon>
        <taxon>Bacillus cereus group</taxon>
    </lineage>
</organism>
<dbReference type="RefSeq" id="WP_088028268.1">
    <property type="nucleotide sequence ID" value="NZ_FWZD01000040.1"/>
</dbReference>
<dbReference type="EMBL" id="FWZD01000040">
    <property type="protein sequence ID" value="SMD93285.1"/>
    <property type="molecule type" value="Genomic_DNA"/>
</dbReference>
<proteinExistence type="predicted"/>
<sequence length="141" mass="15783">MLFEGEVIEFVCNYLVEHDFEIIQKLSTKEQGDDIVALKSGMKLIIEAKGESSSNKNSSRYGQPFTYNQVKTHVGVALYKILEILTREMNDGNVVVVGIALPNNENHRKCVAKISLAIKQLNIVLFWVNENGSVDIEGDLI</sequence>
<dbReference type="InterPro" id="IPR011335">
    <property type="entry name" value="Restrct_endonuc-II-like"/>
</dbReference>